<dbReference type="Pfam" id="PF03060">
    <property type="entry name" value="NMO"/>
    <property type="match status" value="1"/>
</dbReference>
<dbReference type="RefSeq" id="XP_002669990.1">
    <property type="nucleotide sequence ID" value="XM_002669944.1"/>
</dbReference>
<dbReference type="OMA" id="AYPEVHH"/>
<keyword evidence="3" id="KW-0285">Flavoprotein</keyword>
<organism evidence="9">
    <name type="scientific">Naegleria gruberi</name>
    <name type="common">Amoeba</name>
    <dbReference type="NCBI Taxonomy" id="5762"/>
    <lineage>
        <taxon>Eukaryota</taxon>
        <taxon>Discoba</taxon>
        <taxon>Heterolobosea</taxon>
        <taxon>Tetramitia</taxon>
        <taxon>Eutetramitia</taxon>
        <taxon>Vahlkampfiidae</taxon>
        <taxon>Naegleria</taxon>
    </lineage>
</organism>
<dbReference type="Proteomes" id="UP000006671">
    <property type="component" value="Unassembled WGS sequence"/>
</dbReference>
<evidence type="ECO:0000313" key="9">
    <source>
        <dbReference type="Proteomes" id="UP000006671"/>
    </source>
</evidence>
<accession>D2W144</accession>
<name>D2W144_NAEGR</name>
<dbReference type="STRING" id="5762.D2W144"/>
<dbReference type="GO" id="GO:0000166">
    <property type="term" value="F:nucleotide binding"/>
    <property type="evidence" value="ECO:0007669"/>
    <property type="project" value="UniProtKB-KW"/>
</dbReference>
<dbReference type="GO" id="GO:0018580">
    <property type="term" value="F:nitronate monooxygenase activity"/>
    <property type="evidence" value="ECO:0007669"/>
    <property type="project" value="InterPro"/>
</dbReference>
<comment type="similarity">
    <text evidence="2">Belongs to the nitronate monooxygenase family. NMO class I subfamily.</text>
</comment>
<protein>
    <submittedName>
        <fullName evidence="8">Predicted protein</fullName>
    </submittedName>
</protein>
<evidence type="ECO:0000256" key="4">
    <source>
        <dbReference type="ARBA" id="ARBA00022643"/>
    </source>
</evidence>
<dbReference type="OrthoDB" id="10265891at2759"/>
<dbReference type="AlphaFoldDB" id="D2W144"/>
<dbReference type="SUPFAM" id="SSF51412">
    <property type="entry name" value="Inosine monophosphate dehydrogenase (IMPDH)"/>
    <property type="match status" value="1"/>
</dbReference>
<evidence type="ECO:0000256" key="5">
    <source>
        <dbReference type="ARBA" id="ARBA00022741"/>
    </source>
</evidence>
<dbReference type="PANTHER" id="PTHR42747:SF3">
    <property type="entry name" value="NITRONATE MONOOXYGENASE-RELATED"/>
    <property type="match status" value="1"/>
</dbReference>
<reference evidence="8 9" key="1">
    <citation type="journal article" date="2010" name="Cell">
        <title>The genome of Naegleria gruberi illuminates early eukaryotic versatility.</title>
        <authorList>
            <person name="Fritz-Laylin L.K."/>
            <person name="Prochnik S.E."/>
            <person name="Ginger M.L."/>
            <person name="Dacks J.B."/>
            <person name="Carpenter M.L."/>
            <person name="Field M.C."/>
            <person name="Kuo A."/>
            <person name="Paredez A."/>
            <person name="Chapman J."/>
            <person name="Pham J."/>
            <person name="Shu S."/>
            <person name="Neupane R."/>
            <person name="Cipriano M."/>
            <person name="Mancuso J."/>
            <person name="Tu H."/>
            <person name="Salamov A."/>
            <person name="Lindquist E."/>
            <person name="Shapiro H."/>
            <person name="Lucas S."/>
            <person name="Grigoriev I.V."/>
            <person name="Cande W.Z."/>
            <person name="Fulton C."/>
            <person name="Rokhsar D.S."/>
            <person name="Dawson S.C."/>
        </authorList>
    </citation>
    <scope>NUCLEOTIDE SEQUENCE [LARGE SCALE GENOMIC DNA]</scope>
    <source>
        <strain evidence="8 9">NEG-M</strain>
    </source>
</reference>
<keyword evidence="5" id="KW-0547">Nucleotide-binding</keyword>
<proteinExistence type="inferred from homology"/>
<dbReference type="eggNOG" id="ENOG502QSZT">
    <property type="taxonomic scope" value="Eukaryota"/>
</dbReference>
<keyword evidence="9" id="KW-1185">Reference proteome</keyword>
<evidence type="ECO:0000256" key="3">
    <source>
        <dbReference type="ARBA" id="ARBA00022630"/>
    </source>
</evidence>
<dbReference type="FunFam" id="3.20.20.70:FF:000154">
    <property type="entry name" value="Probable nitronate monooxygenase"/>
    <property type="match status" value="1"/>
</dbReference>
<keyword evidence="6" id="KW-0560">Oxidoreductase</keyword>
<dbReference type="Gene3D" id="3.20.20.70">
    <property type="entry name" value="Aldolase class I"/>
    <property type="match status" value="1"/>
</dbReference>
<dbReference type="VEuPathDB" id="AmoebaDB:NAEGRDRAFT_75083"/>
<dbReference type="CDD" id="cd04730">
    <property type="entry name" value="NPD_like"/>
    <property type="match status" value="1"/>
</dbReference>
<dbReference type="InParanoid" id="D2W144"/>
<dbReference type="GeneID" id="8853681"/>
<dbReference type="InterPro" id="IPR013785">
    <property type="entry name" value="Aldolase_TIM"/>
</dbReference>
<evidence type="ECO:0000313" key="8">
    <source>
        <dbReference type="EMBL" id="EFC37246.1"/>
    </source>
</evidence>
<dbReference type="KEGG" id="ngr:NAEGRDRAFT_75083"/>
<evidence type="ECO:0000256" key="1">
    <source>
        <dbReference type="ARBA" id="ARBA00001917"/>
    </source>
</evidence>
<keyword evidence="7" id="KW-0503">Monooxygenase</keyword>
<evidence type="ECO:0000256" key="7">
    <source>
        <dbReference type="ARBA" id="ARBA00023033"/>
    </source>
</evidence>
<sequence>MNPIKRLLKVKYPIIQAPMAGAQNSTLAIQVSKFGALGSLPCATLDIEEMRREIKKIKLATDHSFNLNFFCHENPNNTKNENQWRQIIEKYYQEFNVEFKISSSISRLPFNENIIPVLNEFKPIVVSFHFGLPSKEIVKELKRMNIRIMSSATTVEEALYLEENGVDIIIAQGIEAGGHRGMFLSNDISTQMGLFSLLPQIVKKVKVPVVAAGGIVDAQTVTAAFQLGASGVQCGTVFLTCQESTVKYKKLLTDVSLPTAVTNIFTGRPARSIVNRAMKEIGTISEYAPPFPKSTNYFTPLRNHLERELNFDFSQLWSGQNRTNCKLDSTSHEILQDLIQGIP</sequence>
<evidence type="ECO:0000256" key="2">
    <source>
        <dbReference type="ARBA" id="ARBA00009881"/>
    </source>
</evidence>
<dbReference type="EMBL" id="GG738920">
    <property type="protein sequence ID" value="EFC37246.1"/>
    <property type="molecule type" value="Genomic_DNA"/>
</dbReference>
<keyword evidence="4" id="KW-0288">FMN</keyword>
<dbReference type="PANTHER" id="PTHR42747">
    <property type="entry name" value="NITRONATE MONOOXYGENASE-RELATED"/>
    <property type="match status" value="1"/>
</dbReference>
<evidence type="ECO:0000256" key="6">
    <source>
        <dbReference type="ARBA" id="ARBA00023002"/>
    </source>
</evidence>
<dbReference type="InterPro" id="IPR004136">
    <property type="entry name" value="NMO"/>
</dbReference>
<comment type="cofactor">
    <cofactor evidence="1">
        <name>FMN</name>
        <dbReference type="ChEBI" id="CHEBI:58210"/>
    </cofactor>
</comment>
<gene>
    <name evidence="8" type="ORF">NAEGRDRAFT_75083</name>
</gene>